<dbReference type="AlphaFoldDB" id="A0A9N9VUQ7"/>
<protein>
    <submittedName>
        <fullName evidence="1">Uncharacterized protein</fullName>
    </submittedName>
</protein>
<evidence type="ECO:0000313" key="1">
    <source>
        <dbReference type="EMBL" id="CAH0038757.1"/>
    </source>
</evidence>
<proteinExistence type="predicted"/>
<dbReference type="OrthoDB" id="2566743at2759"/>
<keyword evidence="2" id="KW-1185">Reference proteome</keyword>
<comment type="caution">
    <text evidence="1">The sequence shown here is derived from an EMBL/GenBank/DDBJ whole genome shotgun (WGS) entry which is preliminary data.</text>
</comment>
<dbReference type="Proteomes" id="UP000775872">
    <property type="component" value="Unassembled WGS sequence"/>
</dbReference>
<dbReference type="EMBL" id="CABFOC020000002">
    <property type="protein sequence ID" value="CAH0038757.1"/>
    <property type="molecule type" value="Genomic_DNA"/>
</dbReference>
<evidence type="ECO:0000313" key="2">
    <source>
        <dbReference type="Proteomes" id="UP000775872"/>
    </source>
</evidence>
<gene>
    <name evidence="1" type="ORF">CSOL1703_00003358</name>
</gene>
<sequence>MYIPTAQSVLTAGLALTGTLTEPSTVSEGKVLDFAVEKCIDADGNRRCSDPFLVTKSTCYHFKWSTEGTFSHTTAEVRDAGSNEIVHFSDTDGDWKPEKGEVIAHSIPPSTTSLDSMLTNARNQLVYIDFKPKIPGTGNSTVEYKVTTCE</sequence>
<reference evidence="1 2" key="2">
    <citation type="submission" date="2021-10" db="EMBL/GenBank/DDBJ databases">
        <authorList>
            <person name="Piombo E."/>
        </authorList>
    </citation>
    <scope>NUCLEOTIDE SEQUENCE [LARGE SCALE GENOMIC DNA]</scope>
</reference>
<organism evidence="1 2">
    <name type="scientific">Clonostachys solani</name>
    <dbReference type="NCBI Taxonomy" id="160281"/>
    <lineage>
        <taxon>Eukaryota</taxon>
        <taxon>Fungi</taxon>
        <taxon>Dikarya</taxon>
        <taxon>Ascomycota</taxon>
        <taxon>Pezizomycotina</taxon>
        <taxon>Sordariomycetes</taxon>
        <taxon>Hypocreomycetidae</taxon>
        <taxon>Hypocreales</taxon>
        <taxon>Bionectriaceae</taxon>
        <taxon>Clonostachys</taxon>
    </lineage>
</organism>
<accession>A0A9N9VUQ7</accession>
<name>A0A9N9VUQ7_9HYPO</name>
<reference evidence="2" key="1">
    <citation type="submission" date="2019-06" db="EMBL/GenBank/DDBJ databases">
        <authorList>
            <person name="Broberg M."/>
        </authorList>
    </citation>
    <scope>NUCLEOTIDE SEQUENCE [LARGE SCALE GENOMIC DNA]</scope>
</reference>